<dbReference type="InterPro" id="IPR029016">
    <property type="entry name" value="GAF-like_dom_sf"/>
</dbReference>
<dbReference type="InterPro" id="IPR052020">
    <property type="entry name" value="Cyclic_di-GMP/3'3'-cGAMP_PDE"/>
</dbReference>
<evidence type="ECO:0000256" key="1">
    <source>
        <dbReference type="SAM" id="MobiDB-lite"/>
    </source>
</evidence>
<dbReference type="Gene3D" id="3.30.450.20">
    <property type="entry name" value="PAS domain"/>
    <property type="match status" value="1"/>
</dbReference>
<comment type="caution">
    <text evidence="5">The sequence shown here is derived from an EMBL/GenBank/DDBJ whole genome shotgun (WGS) entry which is preliminary data.</text>
</comment>
<dbReference type="SUPFAM" id="SSF55781">
    <property type="entry name" value="GAF domain-like"/>
    <property type="match status" value="2"/>
</dbReference>
<dbReference type="PANTHER" id="PTHR45228">
    <property type="entry name" value="CYCLIC DI-GMP PHOSPHODIESTERASE TM_0186-RELATED"/>
    <property type="match status" value="1"/>
</dbReference>
<evidence type="ECO:0000259" key="4">
    <source>
        <dbReference type="PROSITE" id="PS51832"/>
    </source>
</evidence>
<evidence type="ECO:0000313" key="5">
    <source>
        <dbReference type="EMBL" id="GAA5439858.1"/>
    </source>
</evidence>
<protein>
    <recommendedName>
        <fullName evidence="7">GAF domain-containing protein</fullName>
    </recommendedName>
</protein>
<dbReference type="PROSITE" id="PS50112">
    <property type="entry name" value="PAS"/>
    <property type="match status" value="1"/>
</dbReference>
<organism evidence="5 6">
    <name type="scientific">Deinococcus caeni</name>
    <dbReference type="NCBI Taxonomy" id="569127"/>
    <lineage>
        <taxon>Bacteria</taxon>
        <taxon>Thermotogati</taxon>
        <taxon>Deinococcota</taxon>
        <taxon>Deinococci</taxon>
        <taxon>Deinococcales</taxon>
        <taxon>Deinococcaceae</taxon>
        <taxon>Deinococcus</taxon>
    </lineage>
</organism>
<dbReference type="NCBIfam" id="TIGR00277">
    <property type="entry name" value="HDIG"/>
    <property type="match status" value="1"/>
</dbReference>
<reference evidence="5 6" key="1">
    <citation type="submission" date="2024-02" db="EMBL/GenBank/DDBJ databases">
        <title>Deinococcus caeni NBRC 101312.</title>
        <authorList>
            <person name="Ichikawa N."/>
            <person name="Katano-Makiyama Y."/>
            <person name="Hidaka K."/>
        </authorList>
    </citation>
    <scope>NUCLEOTIDE SEQUENCE [LARGE SCALE GENOMIC DNA]</scope>
    <source>
        <strain evidence="5 6">NBRC 101312</strain>
    </source>
</reference>
<dbReference type="NCBIfam" id="TIGR00229">
    <property type="entry name" value="sensory_box"/>
    <property type="match status" value="1"/>
</dbReference>
<dbReference type="InterPro" id="IPR000700">
    <property type="entry name" value="PAS-assoc_C"/>
</dbReference>
<dbReference type="SUPFAM" id="SSF55785">
    <property type="entry name" value="PYP-like sensor domain (PAS domain)"/>
    <property type="match status" value="1"/>
</dbReference>
<gene>
    <name evidence="5" type="ORF">Dcae01_01365</name>
</gene>
<dbReference type="InterPro" id="IPR037522">
    <property type="entry name" value="HD_GYP_dom"/>
</dbReference>
<dbReference type="Gene3D" id="1.10.3210.10">
    <property type="entry name" value="Hypothetical protein af1432"/>
    <property type="match status" value="1"/>
</dbReference>
<dbReference type="SUPFAM" id="SSF109604">
    <property type="entry name" value="HD-domain/PDEase-like"/>
    <property type="match status" value="1"/>
</dbReference>
<dbReference type="InterPro" id="IPR013655">
    <property type="entry name" value="PAS_fold_3"/>
</dbReference>
<dbReference type="Pfam" id="PF13487">
    <property type="entry name" value="HD_5"/>
    <property type="match status" value="1"/>
</dbReference>
<dbReference type="InterPro" id="IPR000014">
    <property type="entry name" value="PAS"/>
</dbReference>
<dbReference type="Proteomes" id="UP001423409">
    <property type="component" value="Unassembled WGS sequence"/>
</dbReference>
<feature type="region of interest" description="Disordered" evidence="1">
    <location>
        <begin position="660"/>
        <end position="693"/>
    </location>
</feature>
<dbReference type="SMART" id="SM00471">
    <property type="entry name" value="HDc"/>
    <property type="match status" value="1"/>
</dbReference>
<dbReference type="PANTHER" id="PTHR45228:SF1">
    <property type="entry name" value="CYCLIC DI-GMP PHOSPHODIESTERASE TM_0186"/>
    <property type="match status" value="1"/>
</dbReference>
<name>A0ABP9UAP5_9DEIO</name>
<dbReference type="Pfam" id="PF08447">
    <property type="entry name" value="PAS_3"/>
    <property type="match status" value="1"/>
</dbReference>
<dbReference type="Gene3D" id="3.30.450.40">
    <property type="match status" value="1"/>
</dbReference>
<dbReference type="RefSeq" id="WP_345443624.1">
    <property type="nucleotide sequence ID" value="NZ_BAABQU010000013.1"/>
</dbReference>
<dbReference type="CDD" id="cd00077">
    <property type="entry name" value="HDc"/>
    <property type="match status" value="1"/>
</dbReference>
<dbReference type="InterPro" id="IPR035965">
    <property type="entry name" value="PAS-like_dom_sf"/>
</dbReference>
<dbReference type="SMART" id="SM00065">
    <property type="entry name" value="GAF"/>
    <property type="match status" value="2"/>
</dbReference>
<sequence length="693" mass="75978">MTLRTSMPTLPPDSETLLLTVTRQLLAQGSETDLCQQGLAFLSELLGADLGMLHLRRSGHEYVLAASWGEHPLLDVHRVQAMEPDWVTLLTAGTWISAPVPSPDWHGPEERNYARLGARHLVNFGLFNGPELVGTVNLLFNRPRPDLNGLGVLGTIGALWGTLLSRLQAESTVRAREAMLRTVTDQGTDLVTVLDAGGRVLYQSGGARQLLGRSARDVTGRAALNVVHPDDIGRVQEAFMAIQRVPDATLNLTFRAVHVDGQVLWLEARGRNLLQEPSVRGVVVHSRDVTAQHLSKRALERRVQELTLMHATSLQLQEAQSVDEIASRVVRLIEGRLGHPFVWVAERVGDQLLMRACDGNREPRTVRHAQSLPVAQGLCGAAVRGGVTLMVGDVTRDPRYVPIGHEVRSELVTPIRVAGRVWGVLNVESPLVDAFDEDDRQALETVAAQMGAALANVLLLADLRGSRDELSRAYDQTIEGWARALDFRDRETEGHSQRVTELAVELARRMGLSGEALLHLRRGALLHDIGKMGIPDAVLLKPGPLDEQEWAVMRRHPDMALALLEPIEFLRGALDIPSAHHEKWDGSGYPAGLAGEEIPLPARIFAVIDVWDALRHDRPYRRAWDAGRARALIEQESGRHFDPQVVRAFLAWLDETGDVGTSSEAAPDGAAGATHRPAGDPVGLTDRPDRRGP</sequence>
<dbReference type="InterPro" id="IPR003018">
    <property type="entry name" value="GAF"/>
</dbReference>
<feature type="domain" description="PAS" evidence="2">
    <location>
        <begin position="176"/>
        <end position="249"/>
    </location>
</feature>
<keyword evidence="6" id="KW-1185">Reference proteome</keyword>
<dbReference type="PROSITE" id="PS51832">
    <property type="entry name" value="HD_GYP"/>
    <property type="match status" value="1"/>
</dbReference>
<dbReference type="InterPro" id="IPR003607">
    <property type="entry name" value="HD/PDEase_dom"/>
</dbReference>
<evidence type="ECO:0000259" key="3">
    <source>
        <dbReference type="PROSITE" id="PS50113"/>
    </source>
</evidence>
<accession>A0ABP9UAP5</accession>
<evidence type="ECO:0000259" key="2">
    <source>
        <dbReference type="PROSITE" id="PS50112"/>
    </source>
</evidence>
<dbReference type="InterPro" id="IPR006675">
    <property type="entry name" value="HDIG_dom"/>
</dbReference>
<feature type="domain" description="HD-GYP" evidence="4">
    <location>
        <begin position="470"/>
        <end position="665"/>
    </location>
</feature>
<evidence type="ECO:0008006" key="7">
    <source>
        <dbReference type="Google" id="ProtNLM"/>
    </source>
</evidence>
<dbReference type="PROSITE" id="PS50113">
    <property type="entry name" value="PAC"/>
    <property type="match status" value="1"/>
</dbReference>
<dbReference type="CDD" id="cd00130">
    <property type="entry name" value="PAS"/>
    <property type="match status" value="1"/>
</dbReference>
<feature type="domain" description="PAC" evidence="3">
    <location>
        <begin position="250"/>
        <end position="301"/>
    </location>
</feature>
<evidence type="ECO:0000313" key="6">
    <source>
        <dbReference type="Proteomes" id="UP001423409"/>
    </source>
</evidence>
<dbReference type="Pfam" id="PF13185">
    <property type="entry name" value="GAF_2"/>
    <property type="match status" value="1"/>
</dbReference>
<proteinExistence type="predicted"/>
<dbReference type="SMART" id="SM00091">
    <property type="entry name" value="PAS"/>
    <property type="match status" value="1"/>
</dbReference>
<dbReference type="EMBL" id="BAABQU010000013">
    <property type="protein sequence ID" value="GAA5439858.1"/>
    <property type="molecule type" value="Genomic_DNA"/>
</dbReference>